<dbReference type="GeneID" id="34568191"/>
<dbReference type="Proteomes" id="UP000204584">
    <property type="component" value="Segment"/>
</dbReference>
<protein>
    <submittedName>
        <fullName evidence="1">Uncharacterized protein</fullName>
    </submittedName>
</protein>
<evidence type="ECO:0000313" key="2">
    <source>
        <dbReference type="Proteomes" id="UP000204584"/>
    </source>
</evidence>
<reference evidence="1 2" key="1">
    <citation type="journal article" date="2013" name="Science">
        <title>Pandoraviruses: amoeba viruses with genomes up to 2.5 Mb reaching that of parasitic eukaryotes.</title>
        <authorList>
            <person name="Philippe N."/>
            <person name="Legendre M."/>
            <person name="Doutre G."/>
            <person name="Coute Y."/>
            <person name="Poirot O."/>
            <person name="Lescot M."/>
            <person name="Arslan D."/>
            <person name="Seltzer V."/>
            <person name="Bertaux L."/>
            <person name="Bruley C."/>
            <person name="Garin J."/>
            <person name="Claverie J.M."/>
            <person name="Abergel C."/>
        </authorList>
    </citation>
    <scope>NUCLEOTIDE SEQUENCE [LARGE SCALE GENOMIC DNA]</scope>
</reference>
<dbReference type="EMBL" id="KC977571">
    <property type="protein sequence ID" value="ATE82166.1"/>
    <property type="molecule type" value="Genomic_DNA"/>
</dbReference>
<organism evidence="1 2">
    <name type="scientific">Pandoravirus salinus</name>
    <dbReference type="NCBI Taxonomy" id="1349410"/>
    <lineage>
        <taxon>Viruses</taxon>
        <taxon>Pandoravirus</taxon>
    </lineage>
</organism>
<accession>A0A291ATP0</accession>
<gene>
    <name evidence="1" type="ORF">psal_cds_371</name>
</gene>
<dbReference type="RefSeq" id="YP_009430005.1">
    <property type="nucleotide sequence ID" value="NC_022098.1"/>
</dbReference>
<evidence type="ECO:0000313" key="1">
    <source>
        <dbReference type="EMBL" id="ATE82166.1"/>
    </source>
</evidence>
<keyword evidence="2" id="KW-1185">Reference proteome</keyword>
<proteinExistence type="predicted"/>
<name>A0A291ATP0_9VIRU</name>
<sequence>MTDDYTSLMFHRRLYAAMTYPRTSRAVDSEHDAIETCTYTCSERNVPALDSCQKVARESDKLRTLNVARATTDIADDIAGHWAEYAVCHVDGFDMHARYGVVLRMRREPSPRVAASGRTGVINISDAWRSS</sequence>
<dbReference type="KEGG" id="vg:34568191"/>